<evidence type="ECO:0000313" key="3">
    <source>
        <dbReference type="Proteomes" id="UP001066276"/>
    </source>
</evidence>
<feature type="compositionally biased region" description="Polar residues" evidence="1">
    <location>
        <begin position="245"/>
        <end position="257"/>
    </location>
</feature>
<name>A0AAV7NG60_PLEWA</name>
<reference evidence="2" key="1">
    <citation type="journal article" date="2022" name="bioRxiv">
        <title>Sequencing and chromosome-scale assembly of the giantPleurodeles waltlgenome.</title>
        <authorList>
            <person name="Brown T."/>
            <person name="Elewa A."/>
            <person name="Iarovenko S."/>
            <person name="Subramanian E."/>
            <person name="Araus A.J."/>
            <person name="Petzold A."/>
            <person name="Susuki M."/>
            <person name="Suzuki K.-i.T."/>
            <person name="Hayashi T."/>
            <person name="Toyoda A."/>
            <person name="Oliveira C."/>
            <person name="Osipova E."/>
            <person name="Leigh N.D."/>
            <person name="Simon A."/>
            <person name="Yun M.H."/>
        </authorList>
    </citation>
    <scope>NUCLEOTIDE SEQUENCE</scope>
    <source>
        <strain evidence="2">20211129_DDA</strain>
        <tissue evidence="2">Liver</tissue>
    </source>
</reference>
<dbReference type="Proteomes" id="UP001066276">
    <property type="component" value="Chromosome 8"/>
</dbReference>
<keyword evidence="3" id="KW-1185">Reference proteome</keyword>
<organism evidence="2 3">
    <name type="scientific">Pleurodeles waltl</name>
    <name type="common">Iberian ribbed newt</name>
    <dbReference type="NCBI Taxonomy" id="8319"/>
    <lineage>
        <taxon>Eukaryota</taxon>
        <taxon>Metazoa</taxon>
        <taxon>Chordata</taxon>
        <taxon>Craniata</taxon>
        <taxon>Vertebrata</taxon>
        <taxon>Euteleostomi</taxon>
        <taxon>Amphibia</taxon>
        <taxon>Batrachia</taxon>
        <taxon>Caudata</taxon>
        <taxon>Salamandroidea</taxon>
        <taxon>Salamandridae</taxon>
        <taxon>Pleurodelinae</taxon>
        <taxon>Pleurodeles</taxon>
    </lineage>
</organism>
<evidence type="ECO:0000313" key="2">
    <source>
        <dbReference type="EMBL" id="KAJ1114461.1"/>
    </source>
</evidence>
<dbReference type="EMBL" id="JANPWB010000012">
    <property type="protein sequence ID" value="KAJ1114461.1"/>
    <property type="molecule type" value="Genomic_DNA"/>
</dbReference>
<feature type="compositionally biased region" description="Basic and acidic residues" evidence="1">
    <location>
        <begin position="68"/>
        <end position="93"/>
    </location>
</feature>
<accession>A0AAV7NG60</accession>
<protein>
    <submittedName>
        <fullName evidence="2">Uncharacterized protein</fullName>
    </submittedName>
</protein>
<evidence type="ECO:0000256" key="1">
    <source>
        <dbReference type="SAM" id="MobiDB-lite"/>
    </source>
</evidence>
<proteinExistence type="predicted"/>
<feature type="compositionally biased region" description="Basic and acidic residues" evidence="1">
    <location>
        <begin position="9"/>
        <end position="26"/>
    </location>
</feature>
<sequence length="367" mass="40667">MRLTLGAERTSRQREASWRQRVRSEYQETPGKMLVRSGAREGYNEGDPIVPLDDPAPQALVTLPSPILEHDSAPRPTRTEHKRKQGQEQEHDSISCATSFGTGSSIIEELVVLADTALEECWNSPNSVNNDKDNNKNALCGGAKRSNLYPVSYEYELEASGPASTRGSVNTELGKRKTEPPSGNNWVIVAEIRLQSQPQTEVVEANEPTDNGLQDLLKASQEWPTIIEQDDWPLREKNMGAPSTGKGTKSPQEENPPQNAPHKERGDVVRSDYIIETISASLLAAVKALTWQSNRMENHLELTHVLAQSILTLDSKLNSLCGKLDNWDYSGREDKVAVGSRNDEMIDKLATRPDLVTSIIQHCKIAI</sequence>
<gene>
    <name evidence="2" type="ORF">NDU88_002698</name>
</gene>
<feature type="compositionally biased region" description="Polar residues" evidence="1">
    <location>
        <begin position="162"/>
        <end position="171"/>
    </location>
</feature>
<dbReference type="AlphaFoldDB" id="A0AAV7NG60"/>
<feature type="region of interest" description="Disordered" evidence="1">
    <location>
        <begin position="161"/>
        <end position="182"/>
    </location>
</feature>
<feature type="region of interest" description="Disordered" evidence="1">
    <location>
        <begin position="1"/>
        <end position="94"/>
    </location>
</feature>
<feature type="region of interest" description="Disordered" evidence="1">
    <location>
        <begin position="229"/>
        <end position="266"/>
    </location>
</feature>
<comment type="caution">
    <text evidence="2">The sequence shown here is derived from an EMBL/GenBank/DDBJ whole genome shotgun (WGS) entry which is preliminary data.</text>
</comment>